<keyword evidence="3" id="KW-0690">Ribosome biogenesis</keyword>
<sequence>MVGKPGKPKSKRTPVRLRHKIEKASAAKQRKQRKLAKNVSKPFASGDPQWRSRLKKDPGIPNLFPYKEQILHEIEEKKRLKEEEFARKRDESRKNKDALAEAQRAAVSNDVEAEEQLSDLTDEELMDEDDEKDSSNPMSALLASAQARADEYGGVTLDAGSDEDMDDDFSEPDVHYPPPLPSGSSSLQSSRTTYSKIYKDVLQKSDIVLYLLDARDPNGTRSQDIEREIVSAENQSKRLILILNKIDLVPPTVLKGWLTYLRRYFPTLPLRASSPAPNAKTFDHKALTVRGTSETLLRALKSYAQSSQLKRSTSVGILGYPNVGKSSVINALTSCLGSARAASTPCPAGAEAGVTTAMREVKLDGRLKLLDSPGILFPSSSDLATSLRPPNLSEKQARQAHLTLLAAIPPSAIDDPVAAVMLLLHRQARSSTMLDSLMDCYGIVASTLRAEDGDVTTDFLVQVARKRGRLGKGGVPNLNAAAMGVLADWRDGRIRGWTEPSSDGEVMTEKGGNVVAANSQSKEIVQGWSKEFKLEGLWGDDGDDRSQGEAMEQ</sequence>
<feature type="compositionally biased region" description="Acidic residues" evidence="8">
    <location>
        <begin position="111"/>
        <end position="132"/>
    </location>
</feature>
<dbReference type="GO" id="GO:0030684">
    <property type="term" value="C:preribosome"/>
    <property type="evidence" value="ECO:0007669"/>
    <property type="project" value="UniProtKB-ARBA"/>
</dbReference>
<evidence type="ECO:0000256" key="6">
    <source>
        <dbReference type="ARBA" id="ARBA00023134"/>
    </source>
</evidence>
<evidence type="ECO:0000256" key="5">
    <source>
        <dbReference type="ARBA" id="ARBA00022927"/>
    </source>
</evidence>
<dbReference type="PANTHER" id="PTHR11089:SF30">
    <property type="entry name" value="GUANINE NUCLEOTIDE-BINDING PROTEIN-LIKE 3 HOMOLOG"/>
    <property type="match status" value="1"/>
</dbReference>
<dbReference type="InterPro" id="IPR030378">
    <property type="entry name" value="G_CP_dom"/>
</dbReference>
<evidence type="ECO:0000313" key="11">
    <source>
        <dbReference type="Proteomes" id="UP001161017"/>
    </source>
</evidence>
<keyword evidence="2" id="KW-0813">Transport</keyword>
<dbReference type="PRINTS" id="PR00326">
    <property type="entry name" value="GTP1OBG"/>
</dbReference>
<name>A0AA43QUN3_9LECA</name>
<dbReference type="AlphaFoldDB" id="A0AA43QUN3"/>
<evidence type="ECO:0000256" key="1">
    <source>
        <dbReference type="ARBA" id="ARBA00004123"/>
    </source>
</evidence>
<accession>A0AA43QUN3</accession>
<evidence type="ECO:0000256" key="7">
    <source>
        <dbReference type="ARBA" id="ARBA00023242"/>
    </source>
</evidence>
<keyword evidence="11" id="KW-1185">Reference proteome</keyword>
<feature type="domain" description="CP-type G" evidence="9">
    <location>
        <begin position="194"/>
        <end position="378"/>
    </location>
</feature>
<dbReference type="PANTHER" id="PTHR11089">
    <property type="entry name" value="GTP-BINDING PROTEIN-RELATED"/>
    <property type="match status" value="1"/>
</dbReference>
<dbReference type="InterPro" id="IPR027417">
    <property type="entry name" value="P-loop_NTPase"/>
</dbReference>
<organism evidence="10 11">
    <name type="scientific">Ramalina farinacea</name>
    <dbReference type="NCBI Taxonomy" id="258253"/>
    <lineage>
        <taxon>Eukaryota</taxon>
        <taxon>Fungi</taxon>
        <taxon>Dikarya</taxon>
        <taxon>Ascomycota</taxon>
        <taxon>Pezizomycotina</taxon>
        <taxon>Lecanoromycetes</taxon>
        <taxon>OSLEUM clade</taxon>
        <taxon>Lecanoromycetidae</taxon>
        <taxon>Lecanorales</taxon>
        <taxon>Lecanorineae</taxon>
        <taxon>Ramalinaceae</taxon>
        <taxon>Ramalina</taxon>
    </lineage>
</organism>
<evidence type="ECO:0000256" key="8">
    <source>
        <dbReference type="SAM" id="MobiDB-lite"/>
    </source>
</evidence>
<dbReference type="GO" id="GO:0042273">
    <property type="term" value="P:ribosomal large subunit biogenesis"/>
    <property type="evidence" value="ECO:0007669"/>
    <property type="project" value="UniProtKB-ARBA"/>
</dbReference>
<evidence type="ECO:0000256" key="2">
    <source>
        <dbReference type="ARBA" id="ARBA00022448"/>
    </source>
</evidence>
<dbReference type="EMBL" id="JAPUFD010000012">
    <property type="protein sequence ID" value="MDI1490625.1"/>
    <property type="molecule type" value="Genomic_DNA"/>
</dbReference>
<evidence type="ECO:0000256" key="3">
    <source>
        <dbReference type="ARBA" id="ARBA00022517"/>
    </source>
</evidence>
<gene>
    <name evidence="10" type="primary">NUG1</name>
    <name evidence="10" type="ORF">OHK93_001829</name>
</gene>
<feature type="compositionally biased region" description="Acidic residues" evidence="8">
    <location>
        <begin position="160"/>
        <end position="171"/>
    </location>
</feature>
<dbReference type="InterPro" id="IPR014813">
    <property type="entry name" value="Gnl3_N_dom"/>
</dbReference>
<dbReference type="GO" id="GO:0005730">
    <property type="term" value="C:nucleolus"/>
    <property type="evidence" value="ECO:0007669"/>
    <property type="project" value="TreeGrafter"/>
</dbReference>
<dbReference type="GO" id="GO:0005525">
    <property type="term" value="F:GTP binding"/>
    <property type="evidence" value="ECO:0007669"/>
    <property type="project" value="UniProtKB-KW"/>
</dbReference>
<dbReference type="GO" id="GO:0006364">
    <property type="term" value="P:rRNA processing"/>
    <property type="evidence" value="ECO:0007669"/>
    <property type="project" value="UniProtKB-ARBA"/>
</dbReference>
<dbReference type="InterPro" id="IPR050755">
    <property type="entry name" value="TRAFAC_YlqF/YawG_RiboMat"/>
</dbReference>
<dbReference type="Proteomes" id="UP001161017">
    <property type="component" value="Unassembled WGS sequence"/>
</dbReference>
<dbReference type="InterPro" id="IPR023179">
    <property type="entry name" value="GTP-bd_ortho_bundle_sf"/>
</dbReference>
<feature type="compositionally biased region" description="Basic and acidic residues" evidence="8">
    <location>
        <begin position="77"/>
        <end position="99"/>
    </location>
</feature>
<feature type="region of interest" description="Disordered" evidence="8">
    <location>
        <begin position="77"/>
        <end position="137"/>
    </location>
</feature>
<dbReference type="PROSITE" id="PS51721">
    <property type="entry name" value="G_CP"/>
    <property type="match status" value="1"/>
</dbReference>
<feature type="region of interest" description="Disordered" evidence="8">
    <location>
        <begin position="21"/>
        <end position="63"/>
    </location>
</feature>
<keyword evidence="6" id="KW-0342">GTP-binding</keyword>
<reference evidence="10" key="1">
    <citation type="journal article" date="2023" name="Genome Biol. Evol.">
        <title>First Whole Genome Sequence and Flow Cytometry Genome Size Data for the Lichen-Forming Fungus Ramalina farinacea (Ascomycota).</title>
        <authorList>
            <person name="Llewellyn T."/>
            <person name="Mian S."/>
            <person name="Hill R."/>
            <person name="Leitch I.J."/>
            <person name="Gaya E."/>
        </authorList>
    </citation>
    <scope>NUCLEOTIDE SEQUENCE</scope>
    <source>
        <strain evidence="10">LIQ254RAFAR</strain>
    </source>
</reference>
<evidence type="ECO:0000259" key="9">
    <source>
        <dbReference type="PROSITE" id="PS51721"/>
    </source>
</evidence>
<keyword evidence="7" id="KW-0539">Nucleus</keyword>
<dbReference type="Gene3D" id="3.40.50.300">
    <property type="entry name" value="P-loop containing nucleotide triphosphate hydrolases"/>
    <property type="match status" value="1"/>
</dbReference>
<keyword evidence="5" id="KW-0653">Protein transport</keyword>
<keyword evidence="4" id="KW-0547">Nucleotide-binding</keyword>
<proteinExistence type="predicted"/>
<dbReference type="Gene3D" id="1.10.1580.10">
    <property type="match status" value="1"/>
</dbReference>
<dbReference type="GO" id="GO:0015031">
    <property type="term" value="P:protein transport"/>
    <property type="evidence" value="ECO:0007669"/>
    <property type="project" value="UniProtKB-KW"/>
</dbReference>
<evidence type="ECO:0000313" key="10">
    <source>
        <dbReference type="EMBL" id="MDI1490625.1"/>
    </source>
</evidence>
<dbReference type="Pfam" id="PF01926">
    <property type="entry name" value="MMR_HSR1"/>
    <property type="match status" value="1"/>
</dbReference>
<protein>
    <submittedName>
        <fullName evidence="10">Nuclear GTP-binding protein nug1</fullName>
    </submittedName>
</protein>
<evidence type="ECO:0000256" key="4">
    <source>
        <dbReference type="ARBA" id="ARBA00022741"/>
    </source>
</evidence>
<comment type="subcellular location">
    <subcellularLocation>
        <location evidence="1">Nucleus</location>
    </subcellularLocation>
</comment>
<dbReference type="Pfam" id="PF08701">
    <property type="entry name" value="GN3L_Grn1"/>
    <property type="match status" value="1"/>
</dbReference>
<dbReference type="SUPFAM" id="SSF52540">
    <property type="entry name" value="P-loop containing nucleoside triphosphate hydrolases"/>
    <property type="match status" value="1"/>
</dbReference>
<feature type="region of interest" description="Disordered" evidence="8">
    <location>
        <begin position="155"/>
        <end position="189"/>
    </location>
</feature>
<comment type="caution">
    <text evidence="10">The sequence shown here is derived from an EMBL/GenBank/DDBJ whole genome shotgun (WGS) entry which is preliminary data.</text>
</comment>
<dbReference type="FunFam" id="1.10.1580.10:FF:000006">
    <property type="entry name" value="Nuclear GTP-binding protein NUG1"/>
    <property type="match status" value="1"/>
</dbReference>
<dbReference type="InterPro" id="IPR006073">
    <property type="entry name" value="GTP-bd"/>
</dbReference>